<comment type="caution">
    <text evidence="5">The sequence shown here is derived from an EMBL/GenBank/DDBJ whole genome shotgun (WGS) entry which is preliminary data.</text>
</comment>
<protein>
    <submittedName>
        <fullName evidence="5">Pentatricopeptide repeat-containing protein</fullName>
    </submittedName>
</protein>
<dbReference type="PANTHER" id="PTHR47941">
    <property type="entry name" value="PENTATRICOPEPTIDE REPEAT-CONTAINING PROTEIN 3, MITOCHONDRIAL"/>
    <property type="match status" value="1"/>
</dbReference>
<keyword evidence="6" id="KW-1185">Reference proteome</keyword>
<proteinExistence type="inferred from homology"/>
<dbReference type="Pfam" id="PF13812">
    <property type="entry name" value="PPR_3"/>
    <property type="match status" value="1"/>
</dbReference>
<comment type="similarity">
    <text evidence="1">Belongs to the PPR family. P subfamily.</text>
</comment>
<reference evidence="5" key="1">
    <citation type="submission" date="2020-01" db="EMBL/GenBank/DDBJ databases">
        <title>Genome sequence of Kobresia littledalei, the first chromosome-level genome in the family Cyperaceae.</title>
        <authorList>
            <person name="Qu G."/>
        </authorList>
    </citation>
    <scope>NUCLEOTIDE SEQUENCE</scope>
    <source>
        <strain evidence="5">C.B.Clarke</strain>
        <tissue evidence="5">Leaf</tissue>
    </source>
</reference>
<keyword evidence="2" id="KW-0677">Repeat</keyword>
<evidence type="ECO:0000256" key="2">
    <source>
        <dbReference type="ARBA" id="ARBA00022737"/>
    </source>
</evidence>
<dbReference type="InterPro" id="IPR011990">
    <property type="entry name" value="TPR-like_helical_dom_sf"/>
</dbReference>
<accession>A0A833R1E8</accession>
<evidence type="ECO:0000313" key="6">
    <source>
        <dbReference type="Proteomes" id="UP000623129"/>
    </source>
</evidence>
<evidence type="ECO:0000256" key="3">
    <source>
        <dbReference type="ARBA" id="ARBA00022946"/>
    </source>
</evidence>
<dbReference type="AlphaFoldDB" id="A0A833R1E8"/>
<dbReference type="OrthoDB" id="680059at2759"/>
<name>A0A833R1E8_9POAL</name>
<gene>
    <name evidence="5" type="ORF">FCM35_KLT04391</name>
</gene>
<evidence type="ECO:0000256" key="4">
    <source>
        <dbReference type="PROSITE-ProRule" id="PRU00708"/>
    </source>
</evidence>
<organism evidence="5 6">
    <name type="scientific">Carex littledalei</name>
    <dbReference type="NCBI Taxonomy" id="544730"/>
    <lineage>
        <taxon>Eukaryota</taxon>
        <taxon>Viridiplantae</taxon>
        <taxon>Streptophyta</taxon>
        <taxon>Embryophyta</taxon>
        <taxon>Tracheophyta</taxon>
        <taxon>Spermatophyta</taxon>
        <taxon>Magnoliopsida</taxon>
        <taxon>Liliopsida</taxon>
        <taxon>Poales</taxon>
        <taxon>Cyperaceae</taxon>
        <taxon>Cyperoideae</taxon>
        <taxon>Cariceae</taxon>
        <taxon>Carex</taxon>
        <taxon>Carex subgen. Euthyceras</taxon>
    </lineage>
</organism>
<evidence type="ECO:0000256" key="1">
    <source>
        <dbReference type="ARBA" id="ARBA00007626"/>
    </source>
</evidence>
<dbReference type="NCBIfam" id="TIGR00756">
    <property type="entry name" value="PPR"/>
    <property type="match status" value="1"/>
</dbReference>
<feature type="repeat" description="PPR" evidence="4">
    <location>
        <begin position="17"/>
        <end position="51"/>
    </location>
</feature>
<dbReference type="Proteomes" id="UP000623129">
    <property type="component" value="Unassembled WGS sequence"/>
</dbReference>
<sequence length="78" mass="8423">MASRLFEEMVTKGVAVDILTYNSLILGLCNEGRTKKVASLVKELDAADIKPNASTFAALVVGQCQRKNSSDGFKFSKP</sequence>
<dbReference type="InterPro" id="IPR002885">
    <property type="entry name" value="PPR_rpt"/>
</dbReference>
<evidence type="ECO:0000313" key="5">
    <source>
        <dbReference type="EMBL" id="KAF3331037.1"/>
    </source>
</evidence>
<dbReference type="EMBL" id="SWLB01000013">
    <property type="protein sequence ID" value="KAF3331037.1"/>
    <property type="molecule type" value="Genomic_DNA"/>
</dbReference>
<dbReference type="PROSITE" id="PS51375">
    <property type="entry name" value="PPR"/>
    <property type="match status" value="1"/>
</dbReference>
<dbReference type="Gene3D" id="1.25.40.10">
    <property type="entry name" value="Tetratricopeptide repeat domain"/>
    <property type="match status" value="1"/>
</dbReference>
<keyword evidence="3" id="KW-0809">Transit peptide</keyword>